<feature type="domain" description="Polysaccharide biosynthesis enzyme WcbI" evidence="1">
    <location>
        <begin position="14"/>
        <end position="206"/>
    </location>
</feature>
<dbReference type="Proteomes" id="UP001589692">
    <property type="component" value="Unassembled WGS sequence"/>
</dbReference>
<name>A0ABV6AEH7_9HYPH</name>
<evidence type="ECO:0000259" key="1">
    <source>
        <dbReference type="Pfam" id="PF18588"/>
    </source>
</evidence>
<keyword evidence="3" id="KW-1185">Reference proteome</keyword>
<comment type="caution">
    <text evidence="2">The sequence shown here is derived from an EMBL/GenBank/DDBJ whole genome shotgun (WGS) entry which is preliminary data.</text>
</comment>
<gene>
    <name evidence="2" type="ORF">ACFFP0_09195</name>
</gene>
<dbReference type="EMBL" id="JBHMAA010000011">
    <property type="protein sequence ID" value="MFB9949020.1"/>
    <property type="molecule type" value="Genomic_DNA"/>
</dbReference>
<organism evidence="2 3">
    <name type="scientific">Rhizobium puerariae</name>
    <dbReference type="NCBI Taxonomy" id="1585791"/>
    <lineage>
        <taxon>Bacteria</taxon>
        <taxon>Pseudomonadati</taxon>
        <taxon>Pseudomonadota</taxon>
        <taxon>Alphaproteobacteria</taxon>
        <taxon>Hyphomicrobiales</taxon>
        <taxon>Rhizobiaceae</taxon>
        <taxon>Rhizobium/Agrobacterium group</taxon>
        <taxon>Rhizobium</taxon>
    </lineage>
</organism>
<proteinExistence type="predicted"/>
<dbReference type="RefSeq" id="WP_377259374.1">
    <property type="nucleotide sequence ID" value="NZ_JBHMAA010000011.1"/>
</dbReference>
<dbReference type="Pfam" id="PF18588">
    <property type="entry name" value="WcbI"/>
    <property type="match status" value="1"/>
</dbReference>
<reference evidence="2 3" key="1">
    <citation type="submission" date="2024-09" db="EMBL/GenBank/DDBJ databases">
        <authorList>
            <person name="Sun Q."/>
            <person name="Mori K."/>
        </authorList>
    </citation>
    <scope>NUCLEOTIDE SEQUENCE [LARGE SCALE GENOMIC DNA]</scope>
    <source>
        <strain evidence="2 3">TBRC 4938</strain>
    </source>
</reference>
<dbReference type="InterPro" id="IPR041307">
    <property type="entry name" value="WcbI"/>
</dbReference>
<protein>
    <submittedName>
        <fullName evidence="2">WcbI family polysaccharide biosynthesis putative acetyltransferase</fullName>
    </submittedName>
</protein>
<accession>A0ABV6AEH7</accession>
<evidence type="ECO:0000313" key="3">
    <source>
        <dbReference type="Proteomes" id="UP001589692"/>
    </source>
</evidence>
<evidence type="ECO:0000313" key="2">
    <source>
        <dbReference type="EMBL" id="MFB9949020.1"/>
    </source>
</evidence>
<sequence length="294" mass="34099">MNTADLNGFLMESWLILSNCQTFGLANSLKLLNPRFRIDSMDVWGFRKNIEKYKEDLPRYFRVVVHPQFRNIDFDFTIAQNLDFIPSINFDAYHPDVCYAFSNGPIDSPMGSYHSMIVLAAYEAGLTTEATRKLFRRDVFERCDFFSRWEQERTQLLKHFSQYGLDISSSFAQWSRGDAFMYSVNHPKIRCIYDIARIFMKRLGVNTVESDLLPADNLLNGPCYPVYPEIAEVFGTRGSYLFKVPNEYRLISLEKFIERSFEVYASLPPNSIQVESAVRPRYANIKAVIAEAAR</sequence>